<keyword evidence="1 2" id="KW-0597">Phosphoprotein</keyword>
<proteinExistence type="predicted"/>
<name>A0ABY4UAY6_9SPHN</name>
<evidence type="ECO:0000259" key="3">
    <source>
        <dbReference type="PROSITE" id="PS50110"/>
    </source>
</evidence>
<dbReference type="Pfam" id="PF00072">
    <property type="entry name" value="Response_reg"/>
    <property type="match status" value="1"/>
</dbReference>
<evidence type="ECO:0000313" key="4">
    <source>
        <dbReference type="EMBL" id="USA63252.1"/>
    </source>
</evidence>
<dbReference type="SUPFAM" id="SSF52172">
    <property type="entry name" value="CheY-like"/>
    <property type="match status" value="1"/>
</dbReference>
<evidence type="ECO:0000256" key="2">
    <source>
        <dbReference type="PROSITE-ProRule" id="PRU00169"/>
    </source>
</evidence>
<dbReference type="SMART" id="SM00448">
    <property type="entry name" value="REC"/>
    <property type="match status" value="1"/>
</dbReference>
<feature type="domain" description="Response regulatory" evidence="3">
    <location>
        <begin position="14"/>
        <end position="128"/>
    </location>
</feature>
<dbReference type="EMBL" id="CP098496">
    <property type="protein sequence ID" value="USA63252.1"/>
    <property type="molecule type" value="Genomic_DNA"/>
</dbReference>
<reference evidence="4 5" key="1">
    <citation type="submission" date="2022-06" db="EMBL/GenBank/DDBJ databases">
        <authorList>
            <person name="Liu G."/>
        </authorList>
    </citation>
    <scope>NUCLEOTIDE SEQUENCE [LARGE SCALE GENOMIC DNA]</scope>
    <source>
        <strain evidence="4 5">E4</strain>
        <plasmid evidence="4 5">plas2</plasmid>
    </source>
</reference>
<accession>A0ABY4UAY6</accession>
<dbReference type="InterPro" id="IPR011006">
    <property type="entry name" value="CheY-like_superfamily"/>
</dbReference>
<dbReference type="PANTHER" id="PTHR44591">
    <property type="entry name" value="STRESS RESPONSE REGULATOR PROTEIN 1"/>
    <property type="match status" value="1"/>
</dbReference>
<dbReference type="Gene3D" id="3.40.50.2300">
    <property type="match status" value="1"/>
</dbReference>
<feature type="modified residue" description="4-aspartylphosphate" evidence="2">
    <location>
        <position position="63"/>
    </location>
</feature>
<dbReference type="RefSeq" id="WP_301643324.1">
    <property type="nucleotide sequence ID" value="NZ_CP098496.1"/>
</dbReference>
<dbReference type="InterPro" id="IPR050595">
    <property type="entry name" value="Bact_response_regulator"/>
</dbReference>
<evidence type="ECO:0000256" key="1">
    <source>
        <dbReference type="ARBA" id="ARBA00022553"/>
    </source>
</evidence>
<protein>
    <submittedName>
        <fullName evidence="4">Response regulator</fullName>
    </submittedName>
</protein>
<geneLocation type="plasmid" evidence="4 5">
    <name>plas2</name>
</geneLocation>
<dbReference type="Proteomes" id="UP001056619">
    <property type="component" value="Plasmid plas2"/>
</dbReference>
<dbReference type="PROSITE" id="PS50110">
    <property type="entry name" value="RESPONSE_REGULATORY"/>
    <property type="match status" value="1"/>
</dbReference>
<dbReference type="InterPro" id="IPR001789">
    <property type="entry name" value="Sig_transdc_resp-reg_receiver"/>
</dbReference>
<sequence>MSAPVGAALRSSFTVLVSDDDPAVRRSLHMMLCAYGYDVQSYTSGQALLADPCAAAADCLVIDYSMPDVDGVTVLQGLRARGWRGRAILVSAYCDCALAAKARASGFDDVIAKPFIARAVREAIGSYLRPGR</sequence>
<evidence type="ECO:0000313" key="5">
    <source>
        <dbReference type="Proteomes" id="UP001056619"/>
    </source>
</evidence>
<organism evidence="4 5">
    <name type="scientific">Qipengyuania citrea</name>
    <dbReference type="NCBI Taxonomy" id="225971"/>
    <lineage>
        <taxon>Bacteria</taxon>
        <taxon>Pseudomonadati</taxon>
        <taxon>Pseudomonadota</taxon>
        <taxon>Alphaproteobacteria</taxon>
        <taxon>Sphingomonadales</taxon>
        <taxon>Erythrobacteraceae</taxon>
        <taxon>Qipengyuania</taxon>
    </lineage>
</organism>
<gene>
    <name evidence="4" type="ORF">NCF85_16850</name>
</gene>
<keyword evidence="5" id="KW-1185">Reference proteome</keyword>
<keyword evidence="4" id="KW-0614">Plasmid</keyword>
<dbReference type="PANTHER" id="PTHR44591:SF3">
    <property type="entry name" value="RESPONSE REGULATORY DOMAIN-CONTAINING PROTEIN"/>
    <property type="match status" value="1"/>
</dbReference>